<gene>
    <name evidence="3" type="ORF">E6H05_08290</name>
</gene>
<name>A0A537IRP8_9BACT</name>
<keyword evidence="2" id="KW-1133">Transmembrane helix</keyword>
<sequence>MPDIVFVAIGLVAGLAVGWFLASSRSRPGMVKQLAETKVRGARAVEVMKQEVTVELARRDSELAEARTKLEHELHNVAKMQAEVKYAFDQKVQLGAELQAVVDESFREIGQLYEIGSSLEAAVQAVEARLLAATKRLREMGIAAGVPGSVSVGAGAEPERPEQPQTADSAGAVSEAVRVAGPPQRNPVRTDSELPTRRAGPGGPGRPHATR</sequence>
<proteinExistence type="predicted"/>
<feature type="region of interest" description="Disordered" evidence="1">
    <location>
        <begin position="147"/>
        <end position="211"/>
    </location>
</feature>
<evidence type="ECO:0000313" key="3">
    <source>
        <dbReference type="EMBL" id="TMI73955.1"/>
    </source>
</evidence>
<keyword evidence="2" id="KW-0812">Transmembrane</keyword>
<dbReference type="EMBL" id="VBAP01000060">
    <property type="protein sequence ID" value="TMI73955.1"/>
    <property type="molecule type" value="Genomic_DNA"/>
</dbReference>
<evidence type="ECO:0000256" key="1">
    <source>
        <dbReference type="SAM" id="MobiDB-lite"/>
    </source>
</evidence>
<feature type="compositionally biased region" description="Low complexity" evidence="1">
    <location>
        <begin position="147"/>
        <end position="156"/>
    </location>
</feature>
<keyword evidence="2" id="KW-0472">Membrane</keyword>
<feature type="transmembrane region" description="Helical" evidence="2">
    <location>
        <begin position="6"/>
        <end position="22"/>
    </location>
</feature>
<evidence type="ECO:0000256" key="2">
    <source>
        <dbReference type="SAM" id="Phobius"/>
    </source>
</evidence>
<dbReference type="Proteomes" id="UP000318834">
    <property type="component" value="Unassembled WGS sequence"/>
</dbReference>
<comment type="caution">
    <text evidence="3">The sequence shown here is derived from an EMBL/GenBank/DDBJ whole genome shotgun (WGS) entry which is preliminary data.</text>
</comment>
<organism evidence="3 4">
    <name type="scientific">Candidatus Segetimicrobium genomatis</name>
    <dbReference type="NCBI Taxonomy" id="2569760"/>
    <lineage>
        <taxon>Bacteria</taxon>
        <taxon>Bacillati</taxon>
        <taxon>Candidatus Sysuimicrobiota</taxon>
        <taxon>Candidatus Sysuimicrobiia</taxon>
        <taxon>Candidatus Sysuimicrobiales</taxon>
        <taxon>Candidatus Segetimicrobiaceae</taxon>
        <taxon>Candidatus Segetimicrobium</taxon>
    </lineage>
</organism>
<evidence type="ECO:0000313" key="4">
    <source>
        <dbReference type="Proteomes" id="UP000318834"/>
    </source>
</evidence>
<protein>
    <submittedName>
        <fullName evidence="3">Uncharacterized protein</fullName>
    </submittedName>
</protein>
<accession>A0A537IRP8</accession>
<reference evidence="3 4" key="1">
    <citation type="journal article" date="2019" name="Nat. Microbiol.">
        <title>Mediterranean grassland soil C-N compound turnover is dependent on rainfall and depth, and is mediated by genomically divergent microorganisms.</title>
        <authorList>
            <person name="Diamond S."/>
            <person name="Andeer P.F."/>
            <person name="Li Z."/>
            <person name="Crits-Christoph A."/>
            <person name="Burstein D."/>
            <person name="Anantharaman K."/>
            <person name="Lane K.R."/>
            <person name="Thomas B.C."/>
            <person name="Pan C."/>
            <person name="Northen T.R."/>
            <person name="Banfield J.F."/>
        </authorList>
    </citation>
    <scope>NUCLEOTIDE SEQUENCE [LARGE SCALE GENOMIC DNA]</scope>
    <source>
        <strain evidence="3">NP_8</strain>
    </source>
</reference>
<dbReference type="AlphaFoldDB" id="A0A537IRP8"/>